<protein>
    <recommendedName>
        <fullName evidence="1">IrrE N-terminal-like domain-containing protein</fullName>
    </recommendedName>
</protein>
<dbReference type="InterPro" id="IPR010359">
    <property type="entry name" value="IrrE_HExxH"/>
</dbReference>
<feature type="domain" description="IrrE N-terminal-like" evidence="1">
    <location>
        <begin position="73"/>
        <end position="192"/>
    </location>
</feature>
<gene>
    <name evidence="2" type="ORF">BECKTC1821D_GA0114238_11912</name>
</gene>
<evidence type="ECO:0000313" key="2">
    <source>
        <dbReference type="EMBL" id="VFK52558.1"/>
    </source>
</evidence>
<dbReference type="Gene3D" id="1.10.10.2910">
    <property type="match status" value="1"/>
</dbReference>
<dbReference type="Pfam" id="PF06114">
    <property type="entry name" value="Peptidase_M78"/>
    <property type="match status" value="1"/>
</dbReference>
<dbReference type="PANTHER" id="PTHR43236">
    <property type="entry name" value="ANTITOXIN HIGA1"/>
    <property type="match status" value="1"/>
</dbReference>
<organism evidence="2">
    <name type="scientific">Candidatus Kentrum sp. TC</name>
    <dbReference type="NCBI Taxonomy" id="2126339"/>
    <lineage>
        <taxon>Bacteria</taxon>
        <taxon>Pseudomonadati</taxon>
        <taxon>Pseudomonadota</taxon>
        <taxon>Gammaproteobacteria</taxon>
        <taxon>Candidatus Kentrum</taxon>
    </lineage>
</organism>
<accession>A0A450ZFN7</accession>
<dbReference type="AlphaFoldDB" id="A0A450ZFN7"/>
<sequence length="199" mass="22541">MNNCNEFTFLRYHGLSAQELLEKLDSESHGFSINAPINVNMMPGLLGVRLDESIKLTADDISTAGSVTVEVDSAVIWVNPIENQYPPRKRFTIAHEIGHLVLHIDPKTGVREFIDTKKTLARRDYHWDIKEYEANNFAAQLLMPIDLLNECGNRLISSYITKTGKDKMPTSAFILEMSDLFDVSEPAMRFRLKNIGAIK</sequence>
<dbReference type="EMBL" id="CAADFS010000191">
    <property type="protein sequence ID" value="VFK52558.1"/>
    <property type="molecule type" value="Genomic_DNA"/>
</dbReference>
<name>A0A450ZFN7_9GAMM</name>
<dbReference type="InterPro" id="IPR052345">
    <property type="entry name" value="Rad_response_metalloprotease"/>
</dbReference>
<reference evidence="2" key="1">
    <citation type="submission" date="2019-02" db="EMBL/GenBank/DDBJ databases">
        <authorList>
            <person name="Gruber-Vodicka R. H."/>
            <person name="Seah K. B. B."/>
        </authorList>
    </citation>
    <scope>NUCLEOTIDE SEQUENCE</scope>
    <source>
        <strain evidence="2">BECK_BZ123</strain>
    </source>
</reference>
<evidence type="ECO:0000259" key="1">
    <source>
        <dbReference type="Pfam" id="PF06114"/>
    </source>
</evidence>
<proteinExistence type="predicted"/>
<dbReference type="PANTHER" id="PTHR43236:SF2">
    <property type="entry name" value="BLL0069 PROTEIN"/>
    <property type="match status" value="1"/>
</dbReference>